<dbReference type="RefSeq" id="WP_131581907.1">
    <property type="nucleotide sequence ID" value="NZ_SJZJ01000004.1"/>
</dbReference>
<evidence type="ECO:0000313" key="2">
    <source>
        <dbReference type="Proteomes" id="UP000295453"/>
    </source>
</evidence>
<dbReference type="EMBL" id="SJZJ01000004">
    <property type="protein sequence ID" value="TCJ30407.1"/>
    <property type="molecule type" value="Genomic_DNA"/>
</dbReference>
<comment type="caution">
    <text evidence="1">The sequence shown here is derived from an EMBL/GenBank/DDBJ whole genome shotgun (WGS) entry which is preliminary data.</text>
</comment>
<organism evidence="1 2">
    <name type="scientific">Nocardioides jejuensis</name>
    <dbReference type="NCBI Taxonomy" id="2502782"/>
    <lineage>
        <taxon>Bacteria</taxon>
        <taxon>Bacillati</taxon>
        <taxon>Actinomycetota</taxon>
        <taxon>Actinomycetes</taxon>
        <taxon>Propionibacteriales</taxon>
        <taxon>Nocardioidaceae</taxon>
        <taxon>Nocardioides</taxon>
    </lineage>
</organism>
<accession>A0A4R1CI24</accession>
<name>A0A4R1CI24_9ACTN</name>
<keyword evidence="2" id="KW-1185">Reference proteome</keyword>
<dbReference type="Proteomes" id="UP000295453">
    <property type="component" value="Unassembled WGS sequence"/>
</dbReference>
<dbReference type="OrthoDB" id="5125103at2"/>
<sequence>MGFNLDDIKGQAENALSEHGDQVGDAIDKVVDFVDDKTGGKLGDKGDMIADKAKDALGINDQA</sequence>
<proteinExistence type="predicted"/>
<dbReference type="AlphaFoldDB" id="A0A4R1CI24"/>
<reference evidence="1 2" key="1">
    <citation type="submission" date="2019-03" db="EMBL/GenBank/DDBJ databases">
        <authorList>
            <person name="Kim M.K.M."/>
        </authorList>
    </citation>
    <scope>NUCLEOTIDE SEQUENCE [LARGE SCALE GENOMIC DNA]</scope>
    <source>
        <strain evidence="1 2">18JY15-6</strain>
    </source>
</reference>
<evidence type="ECO:0000313" key="1">
    <source>
        <dbReference type="EMBL" id="TCJ30407.1"/>
    </source>
</evidence>
<protein>
    <submittedName>
        <fullName evidence="1">Antitoxin</fullName>
    </submittedName>
</protein>
<dbReference type="Pfam" id="PF14013">
    <property type="entry name" value="MT0933_antitox"/>
    <property type="match status" value="1"/>
</dbReference>
<gene>
    <name evidence="1" type="ORF">EPD65_04185</name>
</gene>
<dbReference type="InterPro" id="IPR028037">
    <property type="entry name" value="Antitoxin_Rv0909/MT0933"/>
</dbReference>